<dbReference type="InterPro" id="IPR025272">
    <property type="entry name" value="SocA_Panacea"/>
</dbReference>
<protein>
    <submittedName>
        <fullName evidence="2">Panacea domain-containing protein</fullName>
    </submittedName>
</protein>
<dbReference type="Proteomes" id="UP001597519">
    <property type="component" value="Unassembled WGS sequence"/>
</dbReference>
<name>A0ABW5WVH9_9STAP</name>
<sequence length="165" mass="19475">MIKNEHFFNNIDDLIGYMKSRYQYISPLKLQKGLYFLFAYYTQLYGQKLQMASGLSEQDFSDYPKYLFGEDFEAWRYGPVIRDVYFKNRNGEYTDDFNEDIFEGDTGREIQLFIDDILDDLMRTSDFNLVDRSHEDESWITAYHSGGGTGTIPKEDIVKDYSKNS</sequence>
<feature type="domain" description="Antitoxin SocA-like Panacea" evidence="1">
    <location>
        <begin position="59"/>
        <end position="139"/>
    </location>
</feature>
<proteinExistence type="predicted"/>
<evidence type="ECO:0000313" key="3">
    <source>
        <dbReference type="Proteomes" id="UP001597519"/>
    </source>
</evidence>
<evidence type="ECO:0000313" key="2">
    <source>
        <dbReference type="EMBL" id="MFD2830359.1"/>
    </source>
</evidence>
<dbReference type="RefSeq" id="WP_377773216.1">
    <property type="nucleotide sequence ID" value="NZ_JBHUOQ010000001.1"/>
</dbReference>
<gene>
    <name evidence="2" type="ORF">ACFSX4_07725</name>
</gene>
<evidence type="ECO:0000259" key="1">
    <source>
        <dbReference type="Pfam" id="PF13274"/>
    </source>
</evidence>
<keyword evidence="3" id="KW-1185">Reference proteome</keyword>
<reference evidence="3" key="1">
    <citation type="journal article" date="2019" name="Int. J. Syst. Evol. Microbiol.">
        <title>The Global Catalogue of Microorganisms (GCM) 10K type strain sequencing project: providing services to taxonomists for standard genome sequencing and annotation.</title>
        <authorList>
            <consortium name="The Broad Institute Genomics Platform"/>
            <consortium name="The Broad Institute Genome Sequencing Center for Infectious Disease"/>
            <person name="Wu L."/>
            <person name="Ma J."/>
        </authorList>
    </citation>
    <scope>NUCLEOTIDE SEQUENCE [LARGE SCALE GENOMIC DNA]</scope>
    <source>
        <strain evidence="3">KCTC 33575</strain>
    </source>
</reference>
<accession>A0ABW5WVH9</accession>
<dbReference type="EMBL" id="JBHUOQ010000001">
    <property type="protein sequence ID" value="MFD2830359.1"/>
    <property type="molecule type" value="Genomic_DNA"/>
</dbReference>
<dbReference type="Pfam" id="PF13274">
    <property type="entry name" value="SocA_Panacea"/>
    <property type="match status" value="1"/>
</dbReference>
<organism evidence="2 3">
    <name type="scientific">Corticicoccus populi</name>
    <dbReference type="NCBI Taxonomy" id="1812821"/>
    <lineage>
        <taxon>Bacteria</taxon>
        <taxon>Bacillati</taxon>
        <taxon>Bacillota</taxon>
        <taxon>Bacilli</taxon>
        <taxon>Bacillales</taxon>
        <taxon>Staphylococcaceae</taxon>
        <taxon>Corticicoccus</taxon>
    </lineage>
</organism>
<comment type="caution">
    <text evidence="2">The sequence shown here is derived from an EMBL/GenBank/DDBJ whole genome shotgun (WGS) entry which is preliminary data.</text>
</comment>